<dbReference type="GO" id="GO:0000724">
    <property type="term" value="P:double-strand break repair via homologous recombination"/>
    <property type="evidence" value="ECO:0007669"/>
    <property type="project" value="InterPro"/>
</dbReference>
<dbReference type="PANTHER" id="PTHR46591:SF1">
    <property type="entry name" value="ZINC FINGER FYVE DOMAIN-CONTAINING PROTEIN 26"/>
    <property type="match status" value="1"/>
</dbReference>
<name>A0A1J1ISC5_9DIPT</name>
<dbReference type="PANTHER" id="PTHR46591">
    <property type="entry name" value="ZINC FINGER FYVE DOMAIN-CONTAINING PROTEIN 26"/>
    <property type="match status" value="1"/>
</dbReference>
<dbReference type="GO" id="GO:0030496">
    <property type="term" value="C:midbody"/>
    <property type="evidence" value="ECO:0007669"/>
    <property type="project" value="TreeGrafter"/>
</dbReference>
<dbReference type="AlphaFoldDB" id="A0A1J1ISC5"/>
<gene>
    <name evidence="1" type="ORF">CLUMA_CG015441</name>
</gene>
<keyword evidence="2" id="KW-1185">Reference proteome</keyword>
<dbReference type="Proteomes" id="UP000183832">
    <property type="component" value="Unassembled WGS sequence"/>
</dbReference>
<protein>
    <submittedName>
        <fullName evidence="1">CLUMA_CG015441, isoform A</fullName>
    </submittedName>
</protein>
<dbReference type="GO" id="GO:0005813">
    <property type="term" value="C:centrosome"/>
    <property type="evidence" value="ECO:0007669"/>
    <property type="project" value="TreeGrafter"/>
</dbReference>
<dbReference type="GO" id="GO:0005765">
    <property type="term" value="C:lysosomal membrane"/>
    <property type="evidence" value="ECO:0007669"/>
    <property type="project" value="TreeGrafter"/>
</dbReference>
<sequence>MIIDRADVVMKMAENNCESIVPLIPMEPINSVTIRNIINDLIKAENWKIALELSVKWDRSGTSGVFSAWGVSAIKAGRYRFAREKITLALQSVNGSSTQINNLFIKMFINLLNDNNAVDPTWFNYRQSTRSPPLLQEVLESLETNASRQPKSEVPSNVTVESPTNVLNLLSNLKNISEGDYGPATKKPLGKFEWQSNSSPILSSHYYEESVYYLTNYGGNAEYISFLMVSNLISSTLRYVIAQQIPTELFIHRVFVPIAKTGRLSEFIDLVKQMDGSFKIWEDYIIAACKYLERKRALHCLYQMQILIGDFVRAALTCIKFYLDGSEITRNFIQDVVTWLIYLTGTRKTIRRVKVKKEIALKWDLKKINAHINIISLQIEVSKYLARCEADGLPTIGLMPRIFLDKPGMKTLFGLIQERNHVAILLLLCGHSIENGFGLSYRVIQECSLSATKIYSTCIKYLAKNVSRLLDVEKFIESIKTNAANEENVIDIETLDLCDELVAMAVEIAYNQHQANAKNQIDKLIKLITSI</sequence>
<dbReference type="InterPro" id="IPR028730">
    <property type="entry name" value="ZFYVE26"/>
</dbReference>
<organism evidence="1 2">
    <name type="scientific">Clunio marinus</name>
    <dbReference type="NCBI Taxonomy" id="568069"/>
    <lineage>
        <taxon>Eukaryota</taxon>
        <taxon>Metazoa</taxon>
        <taxon>Ecdysozoa</taxon>
        <taxon>Arthropoda</taxon>
        <taxon>Hexapoda</taxon>
        <taxon>Insecta</taxon>
        <taxon>Pterygota</taxon>
        <taxon>Neoptera</taxon>
        <taxon>Endopterygota</taxon>
        <taxon>Diptera</taxon>
        <taxon>Nematocera</taxon>
        <taxon>Chironomoidea</taxon>
        <taxon>Chironomidae</taxon>
        <taxon>Clunio</taxon>
    </lineage>
</organism>
<dbReference type="GO" id="GO:0032465">
    <property type="term" value="P:regulation of cytokinesis"/>
    <property type="evidence" value="ECO:0007669"/>
    <property type="project" value="TreeGrafter"/>
</dbReference>
<dbReference type="GO" id="GO:0032266">
    <property type="term" value="F:phosphatidylinositol-3-phosphate binding"/>
    <property type="evidence" value="ECO:0007669"/>
    <property type="project" value="InterPro"/>
</dbReference>
<dbReference type="OrthoDB" id="1936617at2759"/>
<evidence type="ECO:0000313" key="1">
    <source>
        <dbReference type="EMBL" id="CRL02452.1"/>
    </source>
</evidence>
<dbReference type="EMBL" id="CVRI01000057">
    <property type="protein sequence ID" value="CRL02452.1"/>
    <property type="molecule type" value="Genomic_DNA"/>
</dbReference>
<proteinExistence type="predicted"/>
<reference evidence="1 2" key="1">
    <citation type="submission" date="2015-04" db="EMBL/GenBank/DDBJ databases">
        <authorList>
            <person name="Syromyatnikov M.Y."/>
            <person name="Popov V.N."/>
        </authorList>
    </citation>
    <scope>NUCLEOTIDE SEQUENCE [LARGE SCALE GENOMIC DNA]</scope>
</reference>
<evidence type="ECO:0000313" key="2">
    <source>
        <dbReference type="Proteomes" id="UP000183832"/>
    </source>
</evidence>
<dbReference type="GO" id="GO:0000281">
    <property type="term" value="P:mitotic cytokinesis"/>
    <property type="evidence" value="ECO:0007669"/>
    <property type="project" value="InterPro"/>
</dbReference>
<accession>A0A1J1ISC5</accession>